<dbReference type="InterPro" id="IPR053139">
    <property type="entry name" value="Surface_bspA-like"/>
</dbReference>
<dbReference type="InterPro" id="IPR032675">
    <property type="entry name" value="LRR_dom_sf"/>
</dbReference>
<dbReference type="EMBL" id="ATAX01000026">
    <property type="protein sequence ID" value="EWM53217.1"/>
    <property type="molecule type" value="Genomic_DNA"/>
</dbReference>
<keyword evidence="1" id="KW-0732">Signal</keyword>
<evidence type="ECO:0008006" key="4">
    <source>
        <dbReference type="Google" id="ProtNLM"/>
    </source>
</evidence>
<feature type="signal peptide" evidence="1">
    <location>
        <begin position="1"/>
        <end position="20"/>
    </location>
</feature>
<dbReference type="PANTHER" id="PTHR45661">
    <property type="entry name" value="SURFACE ANTIGEN"/>
    <property type="match status" value="1"/>
</dbReference>
<feature type="chain" id="PRO_5038871521" description="Ig-like domain-containing protein" evidence="1">
    <location>
        <begin position="21"/>
        <end position="607"/>
    </location>
</feature>
<evidence type="ECO:0000313" key="2">
    <source>
        <dbReference type="EMBL" id="EWM53217.1"/>
    </source>
</evidence>
<gene>
    <name evidence="2" type="ORF">RF007C_09570</name>
</gene>
<dbReference type="PATRIC" id="fig|1341157.4.peg.1981"/>
<dbReference type="eggNOG" id="COG5492">
    <property type="taxonomic scope" value="Bacteria"/>
</dbReference>
<dbReference type="Gene3D" id="3.80.10.10">
    <property type="entry name" value="Ribonuclease Inhibitor"/>
    <property type="match status" value="1"/>
</dbReference>
<dbReference type="RefSeq" id="WP_037299506.1">
    <property type="nucleotide sequence ID" value="NZ_ATAX01000026.1"/>
</dbReference>
<dbReference type="SUPFAM" id="SSF52058">
    <property type="entry name" value="L domain-like"/>
    <property type="match status" value="1"/>
</dbReference>
<reference evidence="2 3" key="1">
    <citation type="journal article" date="2014" name="PLoS ONE">
        <title>Rumen cellulosomics: divergent fiber-degrading strategies revealed by comparative genome-wide analysis of six ruminococcal strains.</title>
        <authorList>
            <person name="Dassa B."/>
            <person name="Borovok I."/>
            <person name="Ruimy-Israeli V."/>
            <person name="Lamed R."/>
            <person name="Flint H.J."/>
            <person name="Duncan S.H."/>
            <person name="Henrissat B."/>
            <person name="Coutinho P."/>
            <person name="Morrison M."/>
            <person name="Mosoni P."/>
            <person name="Yeoman C.J."/>
            <person name="White B.A."/>
            <person name="Bayer E.A."/>
        </authorList>
    </citation>
    <scope>NUCLEOTIDE SEQUENCE [LARGE SCALE GENOMIC DNA]</scope>
    <source>
        <strain evidence="2 3">007c</strain>
    </source>
</reference>
<dbReference type="InterPro" id="IPR026906">
    <property type="entry name" value="LRR_5"/>
</dbReference>
<name>W7UXX7_RUMFL</name>
<proteinExistence type="predicted"/>
<dbReference type="Proteomes" id="UP000019365">
    <property type="component" value="Unassembled WGS sequence"/>
</dbReference>
<comment type="caution">
    <text evidence="2">The sequence shown here is derived from an EMBL/GenBank/DDBJ whole genome shotgun (WGS) entry which is preliminary data.</text>
</comment>
<sequence>MKHSKFITWLSAAFLGISFAAFSPSAAASAESEKGFVYSCDADTKEATITGYEGSASDVKIPDRINGYKVTAIGEKAFSNKRITSVDIPATVRTINNKAFAFCRYMTSADIEGAARIDELAFAGCSSLTDLSFSDDVPYIGVGAFLECTALDSVTIPAGVTVVDQLAFNSCSSLTSLTVLGDTELNANSFRDCISLSEVQLSDDSRTVKRHGFEAFYNCPSLYKVNGADALQYKTDENGIQYPVINPAIKTAVTNHFCRSIKVGFVDDYCTKLCKYIVKTETGYDSEHPETNWMNDGLKARQLHNWLIRHCEFEDSKNGESNSDSENQIASSVFLSYALNVRGNGVGESVCAGYARAYTMLLATAGIESYYIQNDQRGWNIVKIGDKFYHTDVPSDEGGNSGIRYSSFLKSTLRPKSNAKQYILEEHTLLTTYKNDISDIIENCTESYKDENGDGILDYDFDLDGKSFQYDFIDDLNAYQGLLRFAFGSLSSTDQINDRMAEVFGYLCKYNMDFWTYLDYSCPKPQTVRAGGTAEFRVTLFGDDLTYQWQYYNKNSGAWENAPYNGATGATLYVPANSTTDKMEFKCFVYNKNQNYIYSYPVMLKVV</sequence>
<protein>
    <recommendedName>
        <fullName evidence="4">Ig-like domain-containing protein</fullName>
    </recommendedName>
</protein>
<keyword evidence="3" id="KW-1185">Reference proteome</keyword>
<evidence type="ECO:0000256" key="1">
    <source>
        <dbReference type="SAM" id="SignalP"/>
    </source>
</evidence>
<dbReference type="InterPro" id="IPR013783">
    <property type="entry name" value="Ig-like_fold"/>
</dbReference>
<evidence type="ECO:0000313" key="3">
    <source>
        <dbReference type="Proteomes" id="UP000019365"/>
    </source>
</evidence>
<dbReference type="SUPFAM" id="SSF48726">
    <property type="entry name" value="Immunoglobulin"/>
    <property type="match status" value="1"/>
</dbReference>
<dbReference type="OrthoDB" id="9788327at2"/>
<dbReference type="Gene3D" id="2.60.40.10">
    <property type="entry name" value="Immunoglobulins"/>
    <property type="match status" value="1"/>
</dbReference>
<dbReference type="Pfam" id="PF13306">
    <property type="entry name" value="LRR_5"/>
    <property type="match status" value="1"/>
</dbReference>
<organism evidence="2 3">
    <name type="scientific">Ruminococcus flavefaciens 007c</name>
    <dbReference type="NCBI Taxonomy" id="1341157"/>
    <lineage>
        <taxon>Bacteria</taxon>
        <taxon>Bacillati</taxon>
        <taxon>Bacillota</taxon>
        <taxon>Clostridia</taxon>
        <taxon>Eubacteriales</taxon>
        <taxon>Oscillospiraceae</taxon>
        <taxon>Ruminococcus</taxon>
    </lineage>
</organism>
<dbReference type="InterPro" id="IPR036179">
    <property type="entry name" value="Ig-like_dom_sf"/>
</dbReference>
<dbReference type="PANTHER" id="PTHR45661:SF3">
    <property type="entry name" value="IG-LIKE DOMAIN-CONTAINING PROTEIN"/>
    <property type="match status" value="1"/>
</dbReference>
<dbReference type="eggNOG" id="COG5279">
    <property type="taxonomic scope" value="Bacteria"/>
</dbReference>
<dbReference type="AlphaFoldDB" id="W7UXX7"/>
<accession>W7UXX7</accession>